<dbReference type="PANTHER" id="PTHR34504:SF4">
    <property type="entry name" value="ANTITOXIN HICB"/>
    <property type="match status" value="1"/>
</dbReference>
<dbReference type="EMBL" id="BARW01029773">
    <property type="protein sequence ID" value="GAJ13097.1"/>
    <property type="molecule type" value="Genomic_DNA"/>
</dbReference>
<dbReference type="InterPro" id="IPR035069">
    <property type="entry name" value="TTHA1013/TTHA0281-like"/>
</dbReference>
<reference evidence="1" key="1">
    <citation type="journal article" date="2014" name="Front. Microbiol.">
        <title>High frequency of phylogenetically diverse reductive dehalogenase-homologous genes in deep subseafloor sedimentary metagenomes.</title>
        <authorList>
            <person name="Kawai M."/>
            <person name="Futagami T."/>
            <person name="Toyoda A."/>
            <person name="Takaki Y."/>
            <person name="Nishi S."/>
            <person name="Hori S."/>
            <person name="Arai W."/>
            <person name="Tsubouchi T."/>
            <person name="Morono Y."/>
            <person name="Uchiyama I."/>
            <person name="Ito T."/>
            <person name="Fujiyama A."/>
            <person name="Inagaki F."/>
            <person name="Takami H."/>
        </authorList>
    </citation>
    <scope>NUCLEOTIDE SEQUENCE</scope>
    <source>
        <strain evidence="1">Expedition CK06-06</strain>
    </source>
</reference>
<feature type="non-terminal residue" evidence="1">
    <location>
        <position position="1"/>
    </location>
</feature>
<accession>X1V991</accession>
<name>X1V991_9ZZZZ</name>
<dbReference type="Gene3D" id="3.30.160.250">
    <property type="match status" value="1"/>
</dbReference>
<dbReference type="SUPFAM" id="SSF143100">
    <property type="entry name" value="TTHA1013/TTHA0281-like"/>
    <property type="match status" value="1"/>
</dbReference>
<dbReference type="InterPro" id="IPR051404">
    <property type="entry name" value="TA_system_antitoxin"/>
</dbReference>
<comment type="caution">
    <text evidence="1">The sequence shown here is derived from an EMBL/GenBank/DDBJ whole genome shotgun (WGS) entry which is preliminary data.</text>
</comment>
<sequence length="75" mass="8412">VKMYRITGYIEKDPETGLYVAIVPGITGAHTQAENLDELQKNLKEVVELCLEEMDPEAKKHLPEFVGIQQIEVAS</sequence>
<gene>
    <name evidence="1" type="ORF">S12H4_47757</name>
</gene>
<protein>
    <submittedName>
        <fullName evidence="1">Uncharacterized protein</fullName>
    </submittedName>
</protein>
<evidence type="ECO:0000313" key="1">
    <source>
        <dbReference type="EMBL" id="GAJ13097.1"/>
    </source>
</evidence>
<proteinExistence type="predicted"/>
<organism evidence="1">
    <name type="scientific">marine sediment metagenome</name>
    <dbReference type="NCBI Taxonomy" id="412755"/>
    <lineage>
        <taxon>unclassified sequences</taxon>
        <taxon>metagenomes</taxon>
        <taxon>ecological metagenomes</taxon>
    </lineage>
</organism>
<dbReference type="AlphaFoldDB" id="X1V991"/>
<dbReference type="PANTHER" id="PTHR34504">
    <property type="entry name" value="ANTITOXIN HICB"/>
    <property type="match status" value="1"/>
</dbReference>